<dbReference type="InterPro" id="IPR007822">
    <property type="entry name" value="LANC-like"/>
</dbReference>
<dbReference type="PIRSF" id="PIRSF037228">
    <property type="entry name" value="Lant_mod_RumM"/>
    <property type="match status" value="1"/>
</dbReference>
<dbReference type="Pfam" id="PF13575">
    <property type="entry name" value="DUF4135"/>
    <property type="match status" value="1"/>
</dbReference>
<dbReference type="Pfam" id="PF05147">
    <property type="entry name" value="LANC_like"/>
    <property type="match status" value="1"/>
</dbReference>
<dbReference type="CDD" id="cd04792">
    <property type="entry name" value="LanM-like"/>
    <property type="match status" value="1"/>
</dbReference>
<name>A0A517IBQ6_BREBE</name>
<dbReference type="GO" id="GO:0046872">
    <property type="term" value="F:metal ion binding"/>
    <property type="evidence" value="ECO:0007669"/>
    <property type="project" value="UniProtKB-KW"/>
</dbReference>
<dbReference type="InterPro" id="IPR012341">
    <property type="entry name" value="6hp_glycosidase-like_sf"/>
</dbReference>
<dbReference type="AlphaFoldDB" id="A0A517IBQ6"/>
<dbReference type="PANTHER" id="PTHR12736">
    <property type="entry name" value="LANC-LIKE PROTEIN"/>
    <property type="match status" value="1"/>
</dbReference>
<dbReference type="PRINTS" id="PR01955">
    <property type="entry name" value="LANCFRANKIA"/>
</dbReference>
<dbReference type="InterPro" id="IPR017146">
    <property type="entry name" value="Lanti_2_LanM"/>
</dbReference>
<feature type="binding site" evidence="1">
    <location>
        <position position="952"/>
    </location>
    <ligand>
        <name>Zn(2+)</name>
        <dbReference type="ChEBI" id="CHEBI:29105"/>
    </ligand>
</feature>
<proteinExistence type="predicted"/>
<keyword evidence="1" id="KW-0862">Zinc</keyword>
<evidence type="ECO:0000313" key="4">
    <source>
        <dbReference type="Proteomes" id="UP000317713"/>
    </source>
</evidence>
<accession>A0A517IBQ6</accession>
<evidence type="ECO:0000256" key="1">
    <source>
        <dbReference type="PIRSR" id="PIRSR607822-1"/>
    </source>
</evidence>
<dbReference type="PANTHER" id="PTHR12736:SF7">
    <property type="entry name" value="LANC-LIKE PROTEIN 3"/>
    <property type="match status" value="1"/>
</dbReference>
<dbReference type="GO" id="GO:0005975">
    <property type="term" value="P:carbohydrate metabolic process"/>
    <property type="evidence" value="ECO:0007669"/>
    <property type="project" value="InterPro"/>
</dbReference>
<keyword evidence="1" id="KW-0479">Metal-binding</keyword>
<reference evidence="3 4" key="1">
    <citation type="submission" date="2019-07" db="EMBL/GenBank/DDBJ databases">
        <title>Characterization of Brevibacillus brevis HK544, as a potential biocontrol agent.</title>
        <authorList>
            <person name="Kim H."/>
        </authorList>
    </citation>
    <scope>NUCLEOTIDE SEQUENCE [LARGE SCALE GENOMIC DNA]</scope>
    <source>
        <strain evidence="3 4">HK544</strain>
    </source>
</reference>
<evidence type="ECO:0000259" key="2">
    <source>
        <dbReference type="Pfam" id="PF13575"/>
    </source>
</evidence>
<feature type="binding site" evidence="1">
    <location>
        <position position="896"/>
    </location>
    <ligand>
        <name>Zn(2+)</name>
        <dbReference type="ChEBI" id="CHEBI:29105"/>
    </ligand>
</feature>
<dbReference type="GO" id="GO:0005886">
    <property type="term" value="C:plasma membrane"/>
    <property type="evidence" value="ECO:0007669"/>
    <property type="project" value="TreeGrafter"/>
</dbReference>
<evidence type="ECO:0000313" key="3">
    <source>
        <dbReference type="EMBL" id="QDS36308.1"/>
    </source>
</evidence>
<protein>
    <submittedName>
        <fullName evidence="3">Type 2 lantipeptide synthetase LanM</fullName>
    </submittedName>
</protein>
<feature type="binding site" evidence="1">
    <location>
        <position position="951"/>
    </location>
    <ligand>
        <name>Zn(2+)</name>
        <dbReference type="ChEBI" id="CHEBI:29105"/>
    </ligand>
</feature>
<dbReference type="SMART" id="SM01260">
    <property type="entry name" value="LANC_like"/>
    <property type="match status" value="1"/>
</dbReference>
<dbReference type="PRINTS" id="PR01950">
    <property type="entry name" value="LANCSUPER"/>
</dbReference>
<organism evidence="3 4">
    <name type="scientific">Brevibacillus brevis</name>
    <name type="common">Bacillus brevis</name>
    <dbReference type="NCBI Taxonomy" id="1393"/>
    <lineage>
        <taxon>Bacteria</taxon>
        <taxon>Bacillati</taxon>
        <taxon>Bacillota</taxon>
        <taxon>Bacilli</taxon>
        <taxon>Bacillales</taxon>
        <taxon>Paenibacillaceae</taxon>
        <taxon>Brevibacillus</taxon>
    </lineage>
</organism>
<dbReference type="Gene3D" id="1.50.10.10">
    <property type="match status" value="1"/>
</dbReference>
<dbReference type="NCBIfam" id="TIGR03897">
    <property type="entry name" value="lanti_2_LanM"/>
    <property type="match status" value="1"/>
</dbReference>
<feature type="domain" description="Lantibiotic biosynthesis protein dehydration" evidence="2">
    <location>
        <begin position="143"/>
        <end position="511"/>
    </location>
</feature>
<dbReference type="GO" id="GO:0031179">
    <property type="term" value="P:peptide modification"/>
    <property type="evidence" value="ECO:0007669"/>
    <property type="project" value="InterPro"/>
</dbReference>
<gene>
    <name evidence="3" type="primary">lanM</name>
    <name evidence="3" type="ORF">FPS98_21095</name>
</gene>
<dbReference type="Proteomes" id="UP000317713">
    <property type="component" value="Chromosome"/>
</dbReference>
<dbReference type="SUPFAM" id="SSF158745">
    <property type="entry name" value="LanC-like"/>
    <property type="match status" value="1"/>
</dbReference>
<dbReference type="InterPro" id="IPR025410">
    <property type="entry name" value="Lant_dehyd"/>
</dbReference>
<dbReference type="EMBL" id="CP042161">
    <property type="protein sequence ID" value="QDS36308.1"/>
    <property type="molecule type" value="Genomic_DNA"/>
</dbReference>
<sequence>MILWYEINIAGGDILVKAAIDRGISVDSDENLNRILNAAHDNEFIEKEPNPIIRPFLAEFWRNLQETLNNVHADIIDHFQVEQGLMKACVQRLASLQFKTTMLEISIASQLGDLTAESPNERYQEYFKLLEDPHHLRVFFDTYPVLARCLTEHTLMFSSYVREMIVHYNSDWIKFKSKLGNGCEYDCLTGIEIGAGDTHNTGKSVAILKFNSGAKLVYKPHSLRIDECYSAMLDWINQRGFKYLLSSPNVLNCGAYGYHEFISHNPCQSIMEVEQFYYRLGALTALCYTCGASDYHSENIIANGAQPILIDLETIFTPLIDSQLHYVQGEQSQRTVFSSLMLPGIYFPNALWDIELSAAGGRGGQKSQLMKIQRIKNDGTDEAYLIDDIYTTVEKQNRPILNGEYMDISMYTKQMIEGFCDLYRLLLMHRDTFARDILLPYSDATGRHVFRATALYGKFLSHSMHPDYLQNESDRNRLLKIMVNNSTFPPPAVMECELEQMQRQDIPYFMFSLNSRDLYDMNGVCIPNFYPMSIIELMEHYLVQLSEDDLSLQLQYLRWSLSSLEESEHSSDGHSYNQRSDMYNRHTTTLTQDVIHNENRMTQFQQYATSIGNSIMRRIVQTDDSNIACIGFAIVGVEDKFKPTWLDHNMYSGLGGYVLYLAQLTHITCDQQYREIARQLLNDIQSSKLKLDEASKLSNEITISTSAYLGESTHIYALIYCGLLWKDDTLLEDAKNRLSVLMRGIEKETQYDIINGLSGCMIVMLRIYDALHDVAYLHVAQAAGERLYTLMEELNFDAGSKIYPDGLTNQHVVDNDSTTSGQMLLTGLSHGAAGLAWAFTWLARLSDNHSNHSSCEQYLKMANRLLIYENHYYSETEQNWRDLRSTDRHEYADFWCHGAPGIALARAEIMRHLEALNLLHTQEWEFVTQDYKNALQTLLNRGNTYNSFCLCHGIFGNADILLHVSKLMNDPNLVDIANDWALQANVDYESYKSSDHLIARLECDGLMTGTAGMGYEYLRLLDNRVPSLLAFELPR</sequence>